<evidence type="ECO:0000256" key="1">
    <source>
        <dbReference type="SAM" id="Phobius"/>
    </source>
</evidence>
<evidence type="ECO:0000313" key="2">
    <source>
        <dbReference type="EMBL" id="QSS66938.1"/>
    </source>
</evidence>
<keyword evidence="1" id="KW-0472">Membrane</keyword>
<dbReference type="EMBL" id="CP069116">
    <property type="protein sequence ID" value="QSS66938.1"/>
    <property type="molecule type" value="Genomic_DNA"/>
</dbReference>
<keyword evidence="1" id="KW-0812">Transmembrane</keyword>
<accession>A0A8A1MK18</accession>
<gene>
    <name evidence="2" type="ORF">I7I51_03150</name>
</gene>
<protein>
    <submittedName>
        <fullName evidence="2">Uncharacterized protein</fullName>
    </submittedName>
</protein>
<reference evidence="2" key="1">
    <citation type="submission" date="2021-01" db="EMBL/GenBank/DDBJ databases">
        <title>Chromosome-level genome assembly of a human fungal pathogen reveals clustering of transcriptionally co-regulated genes.</title>
        <authorList>
            <person name="Voorhies M."/>
            <person name="Cohen S."/>
            <person name="Shea T.P."/>
            <person name="Petrus S."/>
            <person name="Munoz J.F."/>
            <person name="Poplawski S."/>
            <person name="Goldman W.E."/>
            <person name="Michael T."/>
            <person name="Cuomo C.A."/>
            <person name="Sil A."/>
            <person name="Beyhan S."/>
        </authorList>
    </citation>
    <scope>NUCLEOTIDE SEQUENCE</scope>
    <source>
        <strain evidence="2">WU24</strain>
    </source>
</reference>
<name>A0A8A1MK18_AJECA</name>
<organism evidence="2 3">
    <name type="scientific">Ajellomyces capsulatus</name>
    <name type="common">Darling's disease fungus</name>
    <name type="synonym">Histoplasma capsulatum</name>
    <dbReference type="NCBI Taxonomy" id="5037"/>
    <lineage>
        <taxon>Eukaryota</taxon>
        <taxon>Fungi</taxon>
        <taxon>Dikarya</taxon>
        <taxon>Ascomycota</taxon>
        <taxon>Pezizomycotina</taxon>
        <taxon>Eurotiomycetes</taxon>
        <taxon>Eurotiomycetidae</taxon>
        <taxon>Onygenales</taxon>
        <taxon>Ajellomycetaceae</taxon>
        <taxon>Histoplasma</taxon>
    </lineage>
</organism>
<sequence>MNTRIFDMQSEHSTTKLYANQPINWTMIGPIPRNPTDRWRLNKKRLCCFAGTLMLIGIVSLAGLIAIMDRKDQDPQWSFHTRDSRTRAILLSKFLRVPSEMHVSKVVKKDHEWED</sequence>
<proteinExistence type="predicted"/>
<dbReference type="VEuPathDB" id="FungiDB:I7I51_03150"/>
<evidence type="ECO:0000313" key="3">
    <source>
        <dbReference type="Proteomes" id="UP000663671"/>
    </source>
</evidence>
<dbReference type="Proteomes" id="UP000663671">
    <property type="component" value="Chromosome 6"/>
</dbReference>
<keyword evidence="1" id="KW-1133">Transmembrane helix</keyword>
<dbReference type="AlphaFoldDB" id="A0A8A1MK18"/>
<feature type="transmembrane region" description="Helical" evidence="1">
    <location>
        <begin position="46"/>
        <end position="68"/>
    </location>
</feature>